<dbReference type="EMBL" id="NCVQ01000001">
    <property type="protein sequence ID" value="PWZ55637.1"/>
    <property type="molecule type" value="Genomic_DNA"/>
</dbReference>
<evidence type="ECO:0000313" key="1">
    <source>
        <dbReference type="EMBL" id="PWZ55637.1"/>
    </source>
</evidence>
<gene>
    <name evidence="1" type="ORF">Zm00014a_011373</name>
</gene>
<comment type="caution">
    <text evidence="1">The sequence shown here is derived from an EMBL/GenBank/DDBJ whole genome shotgun (WGS) entry which is preliminary data.</text>
</comment>
<name>A0A317YAD3_MAIZE</name>
<dbReference type="Proteomes" id="UP000251960">
    <property type="component" value="Chromosome 1"/>
</dbReference>
<proteinExistence type="predicted"/>
<organism evidence="1">
    <name type="scientific">Zea mays</name>
    <name type="common">Maize</name>
    <dbReference type="NCBI Taxonomy" id="4577"/>
    <lineage>
        <taxon>Eukaryota</taxon>
        <taxon>Viridiplantae</taxon>
        <taxon>Streptophyta</taxon>
        <taxon>Embryophyta</taxon>
        <taxon>Tracheophyta</taxon>
        <taxon>Spermatophyta</taxon>
        <taxon>Magnoliopsida</taxon>
        <taxon>Liliopsida</taxon>
        <taxon>Poales</taxon>
        <taxon>Poaceae</taxon>
        <taxon>PACMAD clade</taxon>
        <taxon>Panicoideae</taxon>
        <taxon>Andropogonodae</taxon>
        <taxon>Andropogoneae</taxon>
        <taxon>Tripsacinae</taxon>
        <taxon>Zea</taxon>
    </lineage>
</organism>
<dbReference type="AlphaFoldDB" id="A0A317YAD3"/>
<protein>
    <submittedName>
        <fullName evidence="1">Uncharacterized protein</fullName>
    </submittedName>
</protein>
<accession>A0A317YAD3</accession>
<reference evidence="1" key="1">
    <citation type="journal article" date="2018" name="Nat. Genet.">
        <title>Extensive intraspecific gene order and gene structural variations between Mo17 and other maize genomes.</title>
        <authorList>
            <person name="Sun S."/>
            <person name="Zhou Y."/>
            <person name="Chen J."/>
            <person name="Shi J."/>
            <person name="Zhao H."/>
            <person name="Zhao H."/>
            <person name="Song W."/>
            <person name="Zhang M."/>
            <person name="Cui Y."/>
            <person name="Dong X."/>
            <person name="Liu H."/>
            <person name="Ma X."/>
            <person name="Jiao Y."/>
            <person name="Wang B."/>
            <person name="Wei X."/>
            <person name="Stein J.C."/>
            <person name="Glaubitz J.C."/>
            <person name="Lu F."/>
            <person name="Yu G."/>
            <person name="Liang C."/>
            <person name="Fengler K."/>
            <person name="Li B."/>
            <person name="Rafalski A."/>
            <person name="Schnable P.S."/>
            <person name="Ware D.H."/>
            <person name="Buckler E.S."/>
            <person name="Lai J."/>
        </authorList>
    </citation>
    <scope>NUCLEOTIDE SEQUENCE [LARGE SCALE GENOMIC DNA]</scope>
    <source>
        <tissue evidence="1">Seedling</tissue>
    </source>
</reference>
<sequence length="28" mass="3362">MIIIMAMLLLQTTSFIMLKRKTDELIYM</sequence>